<evidence type="ECO:0000256" key="4">
    <source>
        <dbReference type="ARBA" id="ARBA00022614"/>
    </source>
</evidence>
<dbReference type="STRING" id="3847.A0A0R0FYQ0"/>
<evidence type="ECO:0000313" key="18">
    <source>
        <dbReference type="Proteomes" id="UP000008827"/>
    </source>
</evidence>
<keyword evidence="6 14" id="KW-0732">Signal</keyword>
<keyword evidence="9 13" id="KW-0472">Membrane</keyword>
<dbReference type="Proteomes" id="UP000008827">
    <property type="component" value="Chromosome 16"/>
</dbReference>
<feature type="region of interest" description="Disordered" evidence="12">
    <location>
        <begin position="985"/>
        <end position="1007"/>
    </location>
</feature>
<dbReference type="SMART" id="SM00365">
    <property type="entry name" value="LRR_SD22"/>
    <property type="match status" value="7"/>
</dbReference>
<dbReference type="Pfam" id="PF13855">
    <property type="entry name" value="LRR_8"/>
    <property type="match status" value="4"/>
</dbReference>
<dbReference type="KEGG" id="gmx:100781983"/>
<dbReference type="InterPro" id="IPR003591">
    <property type="entry name" value="Leu-rich_rpt_typical-subtyp"/>
</dbReference>
<evidence type="ECO:0000256" key="9">
    <source>
        <dbReference type="ARBA" id="ARBA00023136"/>
    </source>
</evidence>
<reference evidence="17" key="2">
    <citation type="submission" date="2018-02" db="UniProtKB">
        <authorList>
            <consortium name="EnsemblPlants"/>
        </authorList>
    </citation>
    <scope>IDENTIFICATION</scope>
    <source>
        <strain evidence="17">Williams 82</strain>
    </source>
</reference>
<dbReference type="InterPro" id="IPR032675">
    <property type="entry name" value="LRR_dom_sf"/>
</dbReference>
<dbReference type="SMR" id="A0A0R0FYQ0"/>
<feature type="compositionally biased region" description="Basic residues" evidence="12">
    <location>
        <begin position="987"/>
        <end position="997"/>
    </location>
</feature>
<dbReference type="SUPFAM" id="SSF52058">
    <property type="entry name" value="L domain-like"/>
    <property type="match status" value="1"/>
</dbReference>
<accession>A0A0R0FYQ0</accession>
<dbReference type="PANTHER" id="PTHR48061">
    <property type="entry name" value="LEUCINE-RICH REPEAT RECEPTOR PROTEIN KINASE EMS1-LIKE-RELATED"/>
    <property type="match status" value="1"/>
</dbReference>
<evidence type="ECO:0000256" key="5">
    <source>
        <dbReference type="ARBA" id="ARBA00022692"/>
    </source>
</evidence>
<keyword evidence="18" id="KW-1185">Reference proteome</keyword>
<dbReference type="GO" id="GO:0005886">
    <property type="term" value="C:plasma membrane"/>
    <property type="evidence" value="ECO:0007669"/>
    <property type="project" value="UniProtKB-SubCell"/>
</dbReference>
<sequence>MESWMWCFLLCSHLLILYFSPSHSLCHPHDTSALLHFKNSFTIYEDPYYSYYCDHGYSKTTTWENGTDCCSWAGVSCNPISGHVTELDLSCSRLYGNIHPNSTLFHLSHLHSLNLAFNDFNYSHLSSLFGGFVSLTHLNLSNSHFEGDIPSQISHLSKLVSLDLSGNNLLKWKEDTWKRLLQNATVLRVLVLDQTDMSSISIRTLNMSSSLVTLSLGLTWLRGNLTDGILCLPNLQHLDLSLNRALEGKLPEVSCRTTSLDFLDLSLCGFQGSIPPSFSNLIHLTSLDLSGNNLNGSIPPSFSNLIHLTSLDLSYNNLNGSIPSSLLTLPWLNFLYLNYNQLSGQIPDAFPQSNSFHELHLSDNKIEGELPSTLSNLQHLIHLDLSHNKLEGPLPNNITGFSNLTSLWLSGNLLNGTIPSWCLSLPSLVDLDLSGNQLSGHISAISSYSLETLFLSHNKLQGNIPESIFSLLNLTHLDLSSNNLSGSVKFHRFSKLQNLEKLHLSWNDQLSLNFESNVNYSFSNLKLLNLSSMVLTEFPKLSGKVPILESLYLSNNKLKGRVPHWLHEVSLSELNLSHNLLTQSLDQFSWNQQLGYLDLSFNSITGDFSSSICNASAIEILNLSHNKLTGTIPQCLANSSSLLVLDLQLNKLHGTLPSIFSKDCRLRTLDLNGNQLLEGLLPESLSNCIDLEVLDLGNNQIKDVFPHWLQTLPELKVLVLRANKLYGPIVGLKIKHGFPRLVIFDVSFNNFSGPIPKAYIQKFEAMKNVVIDTDLQYMEISIGAKKMYSDSVTITTKAITMTMDKIPKGFVSIDLSKNGFEGEIPNAIGELHALRGLNLSHNRIIGPIPQSMGNLTNLESLDLSSNMLTGGIPTELSNLNFLEVLNLSNNHLAGEIPRGQQFSTFTNDSYEGNSGLCGLPLTIKCSKDPEQHSPTSTTLRREGGFGFGWKPVAIGYGCGMVFGVGMGCCVLLIGKPQWLVRMVGGKPNKKVKRKTRMRSNENGSRMN</sequence>
<dbReference type="InterPro" id="IPR001611">
    <property type="entry name" value="Leu-rich_rpt"/>
</dbReference>
<dbReference type="InterPro" id="IPR046956">
    <property type="entry name" value="RLP23-like"/>
</dbReference>
<dbReference type="OrthoDB" id="1428163at2759"/>
<keyword evidence="3" id="KW-1003">Cell membrane</keyword>
<dbReference type="FunCoup" id="A0A0R0FYQ0">
    <property type="interactions" value="973"/>
</dbReference>
<dbReference type="FunFam" id="3.80.10.10:FF:001166">
    <property type="entry name" value="Cf2-like protein"/>
    <property type="match status" value="1"/>
</dbReference>
<gene>
    <name evidence="16" type="ORF">GLYMA_16G169200</name>
</gene>
<dbReference type="EMBL" id="CM000849">
    <property type="protein sequence ID" value="KRH08722.1"/>
    <property type="molecule type" value="Genomic_DNA"/>
</dbReference>
<evidence type="ECO:0000313" key="17">
    <source>
        <dbReference type="EnsemblPlants" id="KRH08722"/>
    </source>
</evidence>
<evidence type="ECO:0000313" key="16">
    <source>
        <dbReference type="EMBL" id="KRH08722.1"/>
    </source>
</evidence>
<evidence type="ECO:0000256" key="7">
    <source>
        <dbReference type="ARBA" id="ARBA00022737"/>
    </source>
</evidence>
<evidence type="ECO:0000259" key="15">
    <source>
        <dbReference type="Pfam" id="PF08263"/>
    </source>
</evidence>
<dbReference type="OMA" id="ICEMSTI"/>
<keyword evidence="10" id="KW-0675">Receptor</keyword>
<dbReference type="PANTHER" id="PTHR48061:SF46">
    <property type="entry name" value="LEUCINE-RICH REPEAT-CONTAINING N-TERMINAL PLANT-TYPE DOMAIN-CONTAINING PROTEIN"/>
    <property type="match status" value="1"/>
</dbReference>
<organism evidence="16">
    <name type="scientific">Glycine max</name>
    <name type="common">Soybean</name>
    <name type="synonym">Glycine hispida</name>
    <dbReference type="NCBI Taxonomy" id="3847"/>
    <lineage>
        <taxon>Eukaryota</taxon>
        <taxon>Viridiplantae</taxon>
        <taxon>Streptophyta</taxon>
        <taxon>Embryophyta</taxon>
        <taxon>Tracheophyta</taxon>
        <taxon>Spermatophyta</taxon>
        <taxon>Magnoliopsida</taxon>
        <taxon>eudicotyledons</taxon>
        <taxon>Gunneridae</taxon>
        <taxon>Pentapetalae</taxon>
        <taxon>rosids</taxon>
        <taxon>fabids</taxon>
        <taxon>Fabales</taxon>
        <taxon>Fabaceae</taxon>
        <taxon>Papilionoideae</taxon>
        <taxon>50 kb inversion clade</taxon>
        <taxon>NPAAA clade</taxon>
        <taxon>indigoferoid/millettioid clade</taxon>
        <taxon>Phaseoleae</taxon>
        <taxon>Glycine</taxon>
        <taxon>Glycine subgen. Soja</taxon>
    </lineage>
</organism>
<keyword evidence="4" id="KW-0433">Leucine-rich repeat</keyword>
<keyword evidence="5 13" id="KW-0812">Transmembrane</keyword>
<keyword evidence="8 13" id="KW-1133">Transmembrane helix</keyword>
<dbReference type="SMART" id="SM00369">
    <property type="entry name" value="LRR_TYP"/>
    <property type="match status" value="11"/>
</dbReference>
<reference evidence="16 17" key="1">
    <citation type="journal article" date="2010" name="Nature">
        <title>Genome sequence of the palaeopolyploid soybean.</title>
        <authorList>
            <person name="Schmutz J."/>
            <person name="Cannon S.B."/>
            <person name="Schlueter J."/>
            <person name="Ma J."/>
            <person name="Mitros T."/>
            <person name="Nelson W."/>
            <person name="Hyten D.L."/>
            <person name="Song Q."/>
            <person name="Thelen J.J."/>
            <person name="Cheng J."/>
            <person name="Xu D."/>
            <person name="Hellsten U."/>
            <person name="May G.D."/>
            <person name="Yu Y."/>
            <person name="Sakurai T."/>
            <person name="Umezawa T."/>
            <person name="Bhattacharyya M.K."/>
            <person name="Sandhu D."/>
            <person name="Valliyodan B."/>
            <person name="Lindquist E."/>
            <person name="Peto M."/>
            <person name="Grant D."/>
            <person name="Shu S."/>
            <person name="Goodstein D."/>
            <person name="Barry K."/>
            <person name="Futrell-Griggs M."/>
            <person name="Abernathy B."/>
            <person name="Du J."/>
            <person name="Tian Z."/>
            <person name="Zhu L."/>
            <person name="Gill N."/>
            <person name="Joshi T."/>
            <person name="Libault M."/>
            <person name="Sethuraman A."/>
            <person name="Zhang X.-C."/>
            <person name="Shinozaki K."/>
            <person name="Nguyen H.T."/>
            <person name="Wing R.A."/>
            <person name="Cregan P."/>
            <person name="Specht J."/>
            <person name="Grimwood J."/>
            <person name="Rokhsar D."/>
            <person name="Stacey G."/>
            <person name="Shoemaker R.C."/>
            <person name="Jackson S.A."/>
        </authorList>
    </citation>
    <scope>NUCLEOTIDE SEQUENCE [LARGE SCALE GENOMIC DNA]</scope>
    <source>
        <strain evidence="17">cv. Williams 82</strain>
        <tissue evidence="16">Callus</tissue>
    </source>
</reference>
<evidence type="ECO:0000256" key="13">
    <source>
        <dbReference type="SAM" id="Phobius"/>
    </source>
</evidence>
<feature type="chain" id="PRO_5014521162" description="Leucine-rich repeat-containing N-terminal plant-type domain-containing protein" evidence="14">
    <location>
        <begin position="25"/>
        <end position="1007"/>
    </location>
</feature>
<dbReference type="Pfam" id="PF00560">
    <property type="entry name" value="LRR_1"/>
    <property type="match status" value="8"/>
</dbReference>
<dbReference type="FunFam" id="3.80.10.10:FF:000233">
    <property type="entry name" value="Leucine-rich repeat receptor-like protein kinase TDR"/>
    <property type="match status" value="1"/>
</dbReference>
<dbReference type="PaxDb" id="3847-GLYMA16G28480.1"/>
<evidence type="ECO:0000256" key="14">
    <source>
        <dbReference type="SAM" id="SignalP"/>
    </source>
</evidence>
<dbReference type="FunFam" id="3.80.10.10:FF:000095">
    <property type="entry name" value="LRR receptor-like serine/threonine-protein kinase GSO1"/>
    <property type="match status" value="1"/>
</dbReference>
<dbReference type="PRINTS" id="PR00019">
    <property type="entry name" value="LEURICHRPT"/>
</dbReference>
<feature type="signal peptide" evidence="14">
    <location>
        <begin position="1"/>
        <end position="24"/>
    </location>
</feature>
<dbReference type="PROSITE" id="PS51450">
    <property type="entry name" value="LRR"/>
    <property type="match status" value="1"/>
</dbReference>
<keyword evidence="11" id="KW-0325">Glycoprotein</keyword>
<dbReference type="Gene3D" id="3.80.10.10">
    <property type="entry name" value="Ribonuclease Inhibitor"/>
    <property type="match status" value="5"/>
</dbReference>
<keyword evidence="7" id="KW-0677">Repeat</keyword>
<evidence type="ECO:0000256" key="1">
    <source>
        <dbReference type="ARBA" id="ARBA00004251"/>
    </source>
</evidence>
<dbReference type="GO" id="GO:0009791">
    <property type="term" value="P:post-embryonic development"/>
    <property type="evidence" value="ECO:0007669"/>
    <property type="project" value="UniProtKB-ARBA"/>
</dbReference>
<dbReference type="Pfam" id="PF08263">
    <property type="entry name" value="LRRNT_2"/>
    <property type="match status" value="1"/>
</dbReference>
<reference evidence="16" key="3">
    <citation type="submission" date="2018-07" db="EMBL/GenBank/DDBJ databases">
        <title>WGS assembly of Glycine max.</title>
        <authorList>
            <person name="Schmutz J."/>
            <person name="Cannon S."/>
            <person name="Schlueter J."/>
            <person name="Ma J."/>
            <person name="Mitros T."/>
            <person name="Nelson W."/>
            <person name="Hyten D."/>
            <person name="Song Q."/>
            <person name="Thelen J."/>
            <person name="Cheng J."/>
            <person name="Xu D."/>
            <person name="Hellsten U."/>
            <person name="May G."/>
            <person name="Yu Y."/>
            <person name="Sakurai T."/>
            <person name="Umezawa T."/>
            <person name="Bhattacharyya M."/>
            <person name="Sandhu D."/>
            <person name="Valliyodan B."/>
            <person name="Lindquist E."/>
            <person name="Peto M."/>
            <person name="Grant D."/>
            <person name="Shu S."/>
            <person name="Goodstein D."/>
            <person name="Barry K."/>
            <person name="Futrell-Griggs M."/>
            <person name="Abernathy B."/>
            <person name="Du J."/>
            <person name="Tian Z."/>
            <person name="Zhu L."/>
            <person name="Gill N."/>
            <person name="Joshi T."/>
            <person name="Libault M."/>
            <person name="Sethuraman A."/>
            <person name="Zhang X."/>
            <person name="Shinozaki K."/>
            <person name="Nguyen H."/>
            <person name="Wing R."/>
            <person name="Cregan P."/>
            <person name="Specht J."/>
            <person name="Grimwood J."/>
            <person name="Rokhsar D."/>
            <person name="Stacey G."/>
            <person name="Shoemaker R."/>
            <person name="Jackson S."/>
        </authorList>
    </citation>
    <scope>NUCLEOTIDE SEQUENCE</scope>
    <source>
        <tissue evidence="16">Callus</tissue>
    </source>
</reference>
<comment type="similarity">
    <text evidence="2">Belongs to the RLP family.</text>
</comment>
<dbReference type="FunFam" id="3.80.10.10:FF:000111">
    <property type="entry name" value="LRR receptor-like serine/threonine-protein kinase ERECTA"/>
    <property type="match status" value="1"/>
</dbReference>
<evidence type="ECO:0000256" key="11">
    <source>
        <dbReference type="ARBA" id="ARBA00023180"/>
    </source>
</evidence>
<evidence type="ECO:0000256" key="6">
    <source>
        <dbReference type="ARBA" id="ARBA00022729"/>
    </source>
</evidence>
<evidence type="ECO:0000256" key="8">
    <source>
        <dbReference type="ARBA" id="ARBA00022989"/>
    </source>
</evidence>
<evidence type="ECO:0000256" key="12">
    <source>
        <dbReference type="SAM" id="MobiDB-lite"/>
    </source>
</evidence>
<evidence type="ECO:0000256" key="3">
    <source>
        <dbReference type="ARBA" id="ARBA00022475"/>
    </source>
</evidence>
<name>A0A0R0FYQ0_SOYBN</name>
<evidence type="ECO:0000256" key="10">
    <source>
        <dbReference type="ARBA" id="ARBA00023170"/>
    </source>
</evidence>
<dbReference type="InterPro" id="IPR013210">
    <property type="entry name" value="LRR_N_plant-typ"/>
</dbReference>
<protein>
    <recommendedName>
        <fullName evidence="15">Leucine-rich repeat-containing N-terminal plant-type domain-containing protein</fullName>
    </recommendedName>
</protein>
<proteinExistence type="inferred from homology"/>
<feature type="transmembrane region" description="Helical" evidence="13">
    <location>
        <begin position="953"/>
        <end position="973"/>
    </location>
</feature>
<dbReference type="AlphaFoldDB" id="A0A0R0FYQ0"/>
<dbReference type="SUPFAM" id="SSF52047">
    <property type="entry name" value="RNI-like"/>
    <property type="match status" value="2"/>
</dbReference>
<evidence type="ECO:0000256" key="2">
    <source>
        <dbReference type="ARBA" id="ARBA00009592"/>
    </source>
</evidence>
<comment type="subcellular location">
    <subcellularLocation>
        <location evidence="1">Cell membrane</location>
        <topology evidence="1">Single-pass type I membrane protein</topology>
    </subcellularLocation>
</comment>
<dbReference type="EnsemblPlants" id="KRH08722">
    <property type="protein sequence ID" value="KRH08722"/>
    <property type="gene ID" value="GLYMA_16G169200"/>
</dbReference>
<feature type="domain" description="Leucine-rich repeat-containing N-terminal plant-type" evidence="15">
    <location>
        <begin position="27"/>
        <end position="78"/>
    </location>
</feature>
<dbReference type="Gramene" id="KRH08722">
    <property type="protein sequence ID" value="KRH08722"/>
    <property type="gene ID" value="GLYMA_16G169200"/>
</dbReference>